<dbReference type="InterPro" id="IPR042266">
    <property type="entry name" value="PPPDE_sf"/>
</dbReference>
<evidence type="ECO:0000256" key="3">
    <source>
        <dbReference type="ARBA" id="ARBA00022801"/>
    </source>
</evidence>
<feature type="compositionally biased region" description="Polar residues" evidence="4">
    <location>
        <begin position="227"/>
        <end position="249"/>
    </location>
</feature>
<dbReference type="Proteomes" id="UP000623129">
    <property type="component" value="Unassembled WGS sequence"/>
</dbReference>
<reference evidence="6" key="1">
    <citation type="submission" date="2020-01" db="EMBL/GenBank/DDBJ databases">
        <title>Genome sequence of Kobresia littledalei, the first chromosome-level genome in the family Cyperaceae.</title>
        <authorList>
            <person name="Qu G."/>
        </authorList>
    </citation>
    <scope>NUCLEOTIDE SEQUENCE</scope>
    <source>
        <strain evidence="6">C.B.Clarke</strain>
        <tissue evidence="6">Leaf</tissue>
    </source>
</reference>
<name>A0A833W2M5_9POAL</name>
<dbReference type="PANTHER" id="PTHR12378">
    <property type="entry name" value="DESUMOYLATING ISOPEPTIDASE"/>
    <property type="match status" value="1"/>
</dbReference>
<dbReference type="AlphaFoldDB" id="A0A833W2M5"/>
<feature type="domain" description="PPPDE" evidence="5">
    <location>
        <begin position="62"/>
        <end position="202"/>
    </location>
</feature>
<accession>A0A833W2M5</accession>
<keyword evidence="3" id="KW-0378">Hydrolase</keyword>
<evidence type="ECO:0000256" key="1">
    <source>
        <dbReference type="ARBA" id="ARBA00008140"/>
    </source>
</evidence>
<dbReference type="Pfam" id="PF05903">
    <property type="entry name" value="Peptidase_C97"/>
    <property type="match status" value="1"/>
</dbReference>
<dbReference type="OrthoDB" id="21221at2759"/>
<dbReference type="GO" id="GO:0070646">
    <property type="term" value="P:protein modification by small protein removal"/>
    <property type="evidence" value="ECO:0007669"/>
    <property type="project" value="TreeGrafter"/>
</dbReference>
<feature type="region of interest" description="Disordered" evidence="4">
    <location>
        <begin position="211"/>
        <end position="261"/>
    </location>
</feature>
<gene>
    <name evidence="6" type="ORF">FCM35_KLT09973</name>
</gene>
<dbReference type="PROSITE" id="PS51858">
    <property type="entry name" value="PPPDE"/>
    <property type="match status" value="1"/>
</dbReference>
<evidence type="ECO:0000259" key="5">
    <source>
        <dbReference type="PROSITE" id="PS51858"/>
    </source>
</evidence>
<proteinExistence type="inferred from homology"/>
<dbReference type="SMART" id="SM01179">
    <property type="entry name" value="DUF862"/>
    <property type="match status" value="1"/>
</dbReference>
<sequence>MLDAWRINRSIWPSVRLAPFLNTAGELAFGSLVVILNIFLSRRHKEPSTTSNSGNQDMEEGYKVVLNVYDLSNGLAKQFSTAFLGKPIEAVWHTGIEVYGIEYYFSGGIQQSPAGATPFGTPLRVVNLGETHIPKDIFEEYLNEIAPRYTSETYSILRNNCNNFSNDVAQFLVGVTIPEYILNLPNEVMSSPMASLILPMIQQLEATLKSGGVPQAPEFRPSMPVQGPSQSSGTNADQNSTTNSSSTEKVQTKPHVVDPLGDVRNKVQQEIMKEFTAIMASGTIRASEAAALAARRVMQRHGNLDVHT</sequence>
<organism evidence="6 7">
    <name type="scientific">Carex littledalei</name>
    <dbReference type="NCBI Taxonomy" id="544730"/>
    <lineage>
        <taxon>Eukaryota</taxon>
        <taxon>Viridiplantae</taxon>
        <taxon>Streptophyta</taxon>
        <taxon>Embryophyta</taxon>
        <taxon>Tracheophyta</taxon>
        <taxon>Spermatophyta</taxon>
        <taxon>Magnoliopsida</taxon>
        <taxon>Liliopsida</taxon>
        <taxon>Poales</taxon>
        <taxon>Cyperaceae</taxon>
        <taxon>Cyperoideae</taxon>
        <taxon>Cariceae</taxon>
        <taxon>Carex</taxon>
        <taxon>Carex subgen. Euthyceras</taxon>
    </lineage>
</organism>
<evidence type="ECO:0000313" key="6">
    <source>
        <dbReference type="EMBL" id="KAF3341129.1"/>
    </source>
</evidence>
<evidence type="ECO:0000256" key="2">
    <source>
        <dbReference type="ARBA" id="ARBA00022670"/>
    </source>
</evidence>
<comment type="similarity">
    <text evidence="1">Belongs to the DeSI family.</text>
</comment>
<dbReference type="InterPro" id="IPR008580">
    <property type="entry name" value="PPPDE_dom"/>
</dbReference>
<dbReference type="EMBL" id="SWLB01000002">
    <property type="protein sequence ID" value="KAF3341129.1"/>
    <property type="molecule type" value="Genomic_DNA"/>
</dbReference>
<keyword evidence="2" id="KW-0645">Protease</keyword>
<dbReference type="GO" id="GO:0008233">
    <property type="term" value="F:peptidase activity"/>
    <property type="evidence" value="ECO:0007669"/>
    <property type="project" value="UniProtKB-KW"/>
</dbReference>
<comment type="caution">
    <text evidence="6">The sequence shown here is derived from an EMBL/GenBank/DDBJ whole genome shotgun (WGS) entry which is preliminary data.</text>
</comment>
<evidence type="ECO:0000256" key="4">
    <source>
        <dbReference type="SAM" id="MobiDB-lite"/>
    </source>
</evidence>
<dbReference type="PANTHER" id="PTHR12378:SF7">
    <property type="entry name" value="DESUMOYLATING ISOPEPTIDASE 1"/>
    <property type="match status" value="1"/>
</dbReference>
<dbReference type="Gene3D" id="3.90.1720.30">
    <property type="entry name" value="PPPDE domains"/>
    <property type="match status" value="1"/>
</dbReference>
<evidence type="ECO:0000313" key="7">
    <source>
        <dbReference type="Proteomes" id="UP000623129"/>
    </source>
</evidence>
<keyword evidence="7" id="KW-1185">Reference proteome</keyword>
<dbReference type="GO" id="GO:0006508">
    <property type="term" value="P:proteolysis"/>
    <property type="evidence" value="ECO:0007669"/>
    <property type="project" value="UniProtKB-KW"/>
</dbReference>
<protein>
    <submittedName>
        <fullName evidence="6">Desumoylating isopeptidase 1</fullName>
    </submittedName>
</protein>